<evidence type="ECO:0000313" key="11">
    <source>
        <dbReference type="EMBL" id="KAF0331944.1"/>
    </source>
</evidence>
<feature type="binding site" evidence="10">
    <location>
        <begin position="366"/>
        <end position="372"/>
    </location>
    <ligand>
        <name>substrate</name>
    </ligand>
</feature>
<feature type="binding site" evidence="10">
    <location>
        <position position="370"/>
    </location>
    <ligand>
        <name>IMP</name>
        <dbReference type="ChEBI" id="CHEBI:58053"/>
    </ligand>
</feature>
<comment type="similarity">
    <text evidence="10">Belongs to the adenylosuccinate synthetase family.</text>
</comment>
<feature type="binding site" evidence="10">
    <location>
        <begin position="398"/>
        <end position="400"/>
    </location>
    <ligand>
        <name>GTP</name>
        <dbReference type="ChEBI" id="CHEBI:37565"/>
    </ligand>
</feature>
<dbReference type="FunFam" id="3.90.170.10:FF:000001">
    <property type="entry name" value="Adenylosuccinate synthetase"/>
    <property type="match status" value="1"/>
</dbReference>
<comment type="catalytic activity">
    <reaction evidence="10">
        <text>IMP + L-aspartate + GTP = N(6)-(1,2-dicarboxyethyl)-AMP + GDP + phosphate + 2 H(+)</text>
        <dbReference type="Rhea" id="RHEA:15753"/>
        <dbReference type="ChEBI" id="CHEBI:15378"/>
        <dbReference type="ChEBI" id="CHEBI:29991"/>
        <dbReference type="ChEBI" id="CHEBI:37565"/>
        <dbReference type="ChEBI" id="CHEBI:43474"/>
        <dbReference type="ChEBI" id="CHEBI:57567"/>
        <dbReference type="ChEBI" id="CHEBI:58053"/>
        <dbReference type="ChEBI" id="CHEBI:58189"/>
        <dbReference type="EC" id="6.3.4.4"/>
    </reaction>
</comment>
<feature type="binding site" evidence="10">
    <location>
        <begin position="109"/>
        <end position="111"/>
    </location>
    <ligand>
        <name>GTP</name>
        <dbReference type="ChEBI" id="CHEBI:37565"/>
    </ligand>
</feature>
<comment type="subcellular location">
    <subcellularLocation>
        <location evidence="10">Cytoplasm</location>
    </subcellularLocation>
</comment>
<dbReference type="PANTHER" id="PTHR11846:SF0">
    <property type="entry name" value="ADENYLOSUCCINATE SYNTHETASE"/>
    <property type="match status" value="1"/>
</dbReference>
<accession>A0A8H3ZTF9</accession>
<dbReference type="InterPro" id="IPR042111">
    <property type="entry name" value="Adenylosuccinate_synth_dom3"/>
</dbReference>
<feature type="binding site" evidence="10">
    <location>
        <position position="291"/>
    </location>
    <ligand>
        <name>IMP</name>
        <dbReference type="ChEBI" id="CHEBI:58053"/>
    </ligand>
</feature>
<dbReference type="GO" id="GO:0046040">
    <property type="term" value="P:IMP metabolic process"/>
    <property type="evidence" value="ECO:0007669"/>
    <property type="project" value="TreeGrafter"/>
</dbReference>
<gene>
    <name evidence="11" type="ORF">GQ607_001064</name>
</gene>
<feature type="binding site" evidence="10">
    <location>
        <position position="372"/>
    </location>
    <ligand>
        <name>GTP</name>
        <dbReference type="ChEBI" id="CHEBI:37565"/>
    </ligand>
</feature>
<dbReference type="GO" id="GO:0004019">
    <property type="term" value="F:adenylosuccinate synthase activity"/>
    <property type="evidence" value="ECO:0007669"/>
    <property type="project" value="UniProtKB-UniRule"/>
</dbReference>
<keyword evidence="5 10" id="KW-0479">Metal-binding</keyword>
<comment type="pathway">
    <text evidence="10">Purine metabolism; AMP biosynthesis via de novo pathway; AMP from IMP: step 1/2.</text>
</comment>
<dbReference type="SUPFAM" id="SSF52540">
    <property type="entry name" value="P-loop containing nucleoside triphosphate hydrolases"/>
    <property type="match status" value="1"/>
</dbReference>
<keyword evidence="6 10" id="KW-0547">Nucleotide-binding</keyword>
<dbReference type="InterPro" id="IPR027417">
    <property type="entry name" value="P-loop_NTPase"/>
</dbReference>
<dbReference type="EMBL" id="WOWK01000002">
    <property type="protein sequence ID" value="KAF0331944.1"/>
    <property type="molecule type" value="Genomic_DNA"/>
</dbReference>
<dbReference type="OrthoDB" id="10265645at2759"/>
<comment type="caution">
    <text evidence="11">The sequence shown here is derived from an EMBL/GenBank/DDBJ whole genome shotgun (WGS) entry which is preliminary data.</text>
</comment>
<evidence type="ECO:0000256" key="4">
    <source>
        <dbReference type="ARBA" id="ARBA00022598"/>
    </source>
</evidence>
<dbReference type="PANTHER" id="PTHR11846">
    <property type="entry name" value="ADENYLOSUCCINATE SYNTHETASE"/>
    <property type="match status" value="1"/>
</dbReference>
<sequence length="494" mass="55063">MATIDIVLGAQWGRAHLLYTLSLPCSTMPMLYLAINGPSQQGERAEYTLEYAYTHRPHWSTRARESWLMSLDKTRRFALELRLGLRYSMDNQWHADGPRADTMQPPPAGHTVIANGVSYDFHLLPSGLLHPQAICLIGSGAVVHVPTFFKEMADLEAKGLKNIRDRLLVSDRCHIITDCHIQVDGLEEQELGGNSIGTTKRGIGPTYSTMAARNGITISEMFDEEVFERKLRQLATGFKKRFGDLLVYDIEDEIKRFKQYREDLRTFVVDAVPIMADAQAKNTKILVEGAQAVMLDLNFGTYPFVTSSNTGLGGVFTGLGLNPRKINHIVGVVKAYTTRVGGGAFPTEQLNDVGEKLGKIGHEIGVSTGRSRRCGWLDLVVVKYSANLNHYTALNLTKLDILDTFPTIKVAVAYKDKETGEELPSFPADLKTLEKAEVVYKELEGWNTPTTGAKTYFDLPKQARAYIEFIEEFVGVKCVWIGTGPKREDLISRV</sequence>
<feature type="binding site" evidence="10">
    <location>
        <position position="306"/>
    </location>
    <ligand>
        <name>IMP</name>
        <dbReference type="ChEBI" id="CHEBI:58053"/>
    </ligand>
</feature>
<dbReference type="Proteomes" id="UP000434172">
    <property type="component" value="Unassembled WGS sequence"/>
</dbReference>
<dbReference type="GO" id="GO:0000287">
    <property type="term" value="F:magnesium ion binding"/>
    <property type="evidence" value="ECO:0007669"/>
    <property type="project" value="UniProtKB-UniRule"/>
</dbReference>
<dbReference type="AlphaFoldDB" id="A0A8H3ZTF9"/>
<keyword evidence="8 10" id="KW-0460">Magnesium</keyword>
<evidence type="ECO:0000256" key="7">
    <source>
        <dbReference type="ARBA" id="ARBA00022755"/>
    </source>
</evidence>
<comment type="caution">
    <text evidence="10">Lacks conserved residue(s) required for the propagation of feature annotation.</text>
</comment>
<keyword evidence="9 10" id="KW-0342">GTP-binding</keyword>
<evidence type="ECO:0000256" key="10">
    <source>
        <dbReference type="HAMAP-Rule" id="MF_03125"/>
    </source>
</evidence>
<feature type="binding site" evidence="10">
    <location>
        <position position="109"/>
    </location>
    <ligand>
        <name>Mg(2+)</name>
        <dbReference type="ChEBI" id="CHEBI:18420"/>
    </ligand>
</feature>
<dbReference type="GO" id="GO:0005737">
    <property type="term" value="C:cytoplasm"/>
    <property type="evidence" value="ECO:0007669"/>
    <property type="project" value="UniProtKB-SubCell"/>
</dbReference>
<evidence type="ECO:0000256" key="2">
    <source>
        <dbReference type="ARBA" id="ARBA00011738"/>
    </source>
</evidence>
<dbReference type="SMART" id="SM00788">
    <property type="entry name" value="Adenylsucc_synt"/>
    <property type="match status" value="1"/>
</dbReference>
<dbReference type="FunFam" id="1.10.300.10:FF:000001">
    <property type="entry name" value="Adenylosuccinate synthetase"/>
    <property type="match status" value="1"/>
</dbReference>
<feature type="binding site" evidence="10">
    <location>
        <begin position="482"/>
        <end position="484"/>
    </location>
    <ligand>
        <name>GTP</name>
        <dbReference type="ChEBI" id="CHEBI:37565"/>
    </ligand>
</feature>
<dbReference type="Gene3D" id="3.90.170.10">
    <property type="entry name" value="Adenylosuccinate Synthetase, subunit A, domain 3"/>
    <property type="match status" value="1"/>
</dbReference>
<dbReference type="HAMAP" id="MF_00011">
    <property type="entry name" value="Adenylosucc_synth"/>
    <property type="match status" value="1"/>
</dbReference>
<evidence type="ECO:0000256" key="1">
    <source>
        <dbReference type="ARBA" id="ARBA00003779"/>
    </source>
</evidence>
<comment type="function">
    <text evidence="10">Plays an important role in the de novo pathway and in the salvage pathway of purine nucleotide biosynthesis. Catalyzes the first commited step in the biosynthesis of AMP from IMP.</text>
</comment>
<dbReference type="InterPro" id="IPR042109">
    <property type="entry name" value="Adenylosuccinate_synth_dom1"/>
</dbReference>
<organism evidence="11 12">
    <name type="scientific">Colletotrichum asianum</name>
    <dbReference type="NCBI Taxonomy" id="702518"/>
    <lineage>
        <taxon>Eukaryota</taxon>
        <taxon>Fungi</taxon>
        <taxon>Dikarya</taxon>
        <taxon>Ascomycota</taxon>
        <taxon>Pezizomycotina</taxon>
        <taxon>Sordariomycetes</taxon>
        <taxon>Hypocreomycetidae</taxon>
        <taxon>Glomerellales</taxon>
        <taxon>Glomerellaceae</taxon>
        <taxon>Colletotrichum</taxon>
        <taxon>Colletotrichum gloeosporioides species complex</taxon>
    </lineage>
</organism>
<keyword evidence="4 10" id="KW-0436">Ligase</keyword>
<feature type="binding site" evidence="10">
    <location>
        <position position="213"/>
    </location>
    <ligand>
        <name>IMP</name>
        <dbReference type="ChEBI" id="CHEBI:58053"/>
        <note>ligand shared between dimeric partners</note>
    </ligand>
</feature>
<dbReference type="GO" id="GO:0044208">
    <property type="term" value="P:'de novo' AMP biosynthetic process"/>
    <property type="evidence" value="ECO:0007669"/>
    <property type="project" value="UniProtKB-UniRule"/>
</dbReference>
<comment type="subunit">
    <text evidence="2 10">Homodimer.</text>
</comment>
<evidence type="ECO:0000256" key="8">
    <source>
        <dbReference type="ARBA" id="ARBA00022842"/>
    </source>
</evidence>
<dbReference type="Gene3D" id="3.40.440.10">
    <property type="entry name" value="Adenylosuccinate Synthetase, subunit A, domain 1"/>
    <property type="match status" value="1"/>
</dbReference>
<evidence type="ECO:0000256" key="6">
    <source>
        <dbReference type="ARBA" id="ARBA00022741"/>
    </source>
</evidence>
<dbReference type="UniPathway" id="UPA00075">
    <property type="reaction ID" value="UER00335"/>
</dbReference>
<name>A0A8H3ZTF9_9PEZI</name>
<feature type="binding site" evidence="10">
    <location>
        <position position="199"/>
    </location>
    <ligand>
        <name>IMP</name>
        <dbReference type="ChEBI" id="CHEBI:58053"/>
    </ligand>
</feature>
<dbReference type="NCBIfam" id="NF002223">
    <property type="entry name" value="PRK01117.1"/>
    <property type="match status" value="1"/>
</dbReference>
<reference evidence="11 12" key="1">
    <citation type="submission" date="2019-12" db="EMBL/GenBank/DDBJ databases">
        <title>A genome sequence resource for the geographically widespread anthracnose pathogen Colletotrichum asianum.</title>
        <authorList>
            <person name="Meng Y."/>
        </authorList>
    </citation>
    <scope>NUCLEOTIDE SEQUENCE [LARGE SCALE GENOMIC DNA]</scope>
    <source>
        <strain evidence="11 12">ICMP 18580</strain>
    </source>
</reference>
<dbReference type="InterPro" id="IPR001114">
    <property type="entry name" value="Adenylosuccinate_synthetase"/>
</dbReference>
<evidence type="ECO:0000313" key="12">
    <source>
        <dbReference type="Proteomes" id="UP000434172"/>
    </source>
</evidence>
<proteinExistence type="inferred from homology"/>
<evidence type="ECO:0000256" key="9">
    <source>
        <dbReference type="ARBA" id="ARBA00023134"/>
    </source>
</evidence>
<protein>
    <recommendedName>
        <fullName evidence="10">Adenylosuccinate synthetase</fullName>
        <shortName evidence="10">AMPSase</shortName>
        <shortName evidence="10">AdSS</shortName>
        <ecNumber evidence="10">6.3.4.4</ecNumber>
    </recommendedName>
    <alternativeName>
        <fullName evidence="10">IMP--aspartate ligase</fullName>
    </alternativeName>
</protein>
<dbReference type="InterPro" id="IPR042110">
    <property type="entry name" value="Adenylosuccinate_synth_dom2"/>
</dbReference>
<dbReference type="EC" id="6.3.4.4" evidence="10"/>
<dbReference type="NCBIfam" id="TIGR00184">
    <property type="entry name" value="purA"/>
    <property type="match status" value="1"/>
</dbReference>
<feature type="active site" description="Proton donor" evidence="10">
    <location>
        <position position="110"/>
    </location>
</feature>
<evidence type="ECO:0000256" key="3">
    <source>
        <dbReference type="ARBA" id="ARBA00022490"/>
    </source>
</evidence>
<dbReference type="CDD" id="cd03108">
    <property type="entry name" value="AdSS"/>
    <property type="match status" value="1"/>
</dbReference>
<comment type="cofactor">
    <cofactor evidence="10">
        <name>Mg(2+)</name>
        <dbReference type="ChEBI" id="CHEBI:18420"/>
    </cofactor>
    <text evidence="10">Binds 1 Mg(2+) ion per subunit.</text>
</comment>
<keyword evidence="7 10" id="KW-0658">Purine biosynthesis</keyword>
<keyword evidence="3 10" id="KW-0963">Cytoplasm</keyword>
<dbReference type="Pfam" id="PF00709">
    <property type="entry name" value="Adenylsucc_synt"/>
    <property type="match status" value="1"/>
</dbReference>
<evidence type="ECO:0000256" key="5">
    <source>
        <dbReference type="ARBA" id="ARBA00022723"/>
    </source>
</evidence>
<keyword evidence="12" id="KW-1185">Reference proteome</keyword>
<comment type="function">
    <text evidence="1">Plays an important role in the de novo pathway and in the salvage pathway of purine nucleotide biosynthesis. Catalyzes the first committed step in the biosynthesis of AMP from IMP.</text>
</comment>
<dbReference type="GO" id="GO:0005525">
    <property type="term" value="F:GTP binding"/>
    <property type="evidence" value="ECO:0007669"/>
    <property type="project" value="UniProtKB-UniRule"/>
</dbReference>
<dbReference type="Gene3D" id="1.10.300.10">
    <property type="entry name" value="Adenylosuccinate Synthetase, subunit A, domain 2"/>
    <property type="match status" value="1"/>
</dbReference>